<dbReference type="GeneID" id="78295971"/>
<accession>A0A2U1AT31</accession>
<organism evidence="4 5">
    <name type="scientific">Victivallis vadensis</name>
    <dbReference type="NCBI Taxonomy" id="172901"/>
    <lineage>
        <taxon>Bacteria</taxon>
        <taxon>Pseudomonadati</taxon>
        <taxon>Lentisphaerota</taxon>
        <taxon>Lentisphaeria</taxon>
        <taxon>Victivallales</taxon>
        <taxon>Victivallaceae</taxon>
        <taxon>Victivallis</taxon>
    </lineage>
</organism>
<dbReference type="GO" id="GO:0016836">
    <property type="term" value="F:hydro-lyase activity"/>
    <property type="evidence" value="ECO:0007669"/>
    <property type="project" value="InterPro"/>
</dbReference>
<comment type="caution">
    <text evidence="4">The sequence shown here is derived from an EMBL/GenBank/DDBJ whole genome shotgun (WGS) entry which is preliminary data.</text>
</comment>
<protein>
    <submittedName>
        <fullName evidence="4">Fumarate hydratase subunit beta</fullName>
    </submittedName>
</protein>
<evidence type="ECO:0000259" key="3">
    <source>
        <dbReference type="Pfam" id="PF05683"/>
    </source>
</evidence>
<evidence type="ECO:0000256" key="2">
    <source>
        <dbReference type="ARBA" id="ARBA00023239"/>
    </source>
</evidence>
<keyword evidence="2" id="KW-0456">Lyase</keyword>
<dbReference type="Gene3D" id="3.20.130.10">
    <property type="entry name" value="Fe-S hydro-lyase, tartrate dehydratase beta-type, catalytic domain"/>
    <property type="match status" value="1"/>
</dbReference>
<dbReference type="SUPFAM" id="SSF117457">
    <property type="entry name" value="FumA C-terminal domain-like"/>
    <property type="match status" value="1"/>
</dbReference>
<name>A0A2U1AT31_9BACT</name>
<gene>
    <name evidence="4" type="ORF">C8D82_12071</name>
</gene>
<dbReference type="Proteomes" id="UP000245959">
    <property type="component" value="Unassembled WGS sequence"/>
</dbReference>
<evidence type="ECO:0000313" key="5">
    <source>
        <dbReference type="Proteomes" id="UP000245959"/>
    </source>
</evidence>
<dbReference type="InterPro" id="IPR004647">
    <property type="entry name" value="Fe-S_hydro-lyase_TtdB-typ_cat"/>
</dbReference>
<dbReference type="NCBIfam" id="TIGR00723">
    <property type="entry name" value="ttdB_fumA_fumB"/>
    <property type="match status" value="1"/>
</dbReference>
<feature type="domain" description="Fe-S hydro-lyase tartrate dehydratase beta-type catalytic" evidence="3">
    <location>
        <begin position="5"/>
        <end position="176"/>
    </location>
</feature>
<dbReference type="PANTHER" id="PTHR43351:SF2">
    <property type="entry name" value="L(+)-TARTRATE DEHYDRATASE SUBUNIT BETA-RELATED"/>
    <property type="match status" value="1"/>
</dbReference>
<dbReference type="RefSeq" id="WP_116884678.1">
    <property type="nucleotide sequence ID" value="NZ_QEKH01000020.1"/>
</dbReference>
<keyword evidence="5" id="KW-1185">Reference proteome</keyword>
<evidence type="ECO:0000313" key="4">
    <source>
        <dbReference type="EMBL" id="PVY39594.1"/>
    </source>
</evidence>
<proteinExistence type="inferred from homology"/>
<comment type="similarity">
    <text evidence="1">Belongs to the class-I fumarase family.</text>
</comment>
<evidence type="ECO:0000256" key="1">
    <source>
        <dbReference type="ARBA" id="ARBA00008876"/>
    </source>
</evidence>
<dbReference type="AlphaFoldDB" id="A0A2U1AT31"/>
<dbReference type="InterPro" id="IPR036660">
    <property type="entry name" value="Fe-S_hydroAse_TtdB_cat_sf"/>
</dbReference>
<dbReference type="NCBIfam" id="NF005310">
    <property type="entry name" value="PRK06842.1"/>
    <property type="match status" value="1"/>
</dbReference>
<dbReference type="PANTHER" id="PTHR43351">
    <property type="entry name" value="L(+)-TARTRATE DEHYDRATASE SUBUNIT BETA"/>
    <property type="match status" value="1"/>
</dbReference>
<dbReference type="Pfam" id="PF05683">
    <property type="entry name" value="Fumerase_C"/>
    <property type="match status" value="1"/>
</dbReference>
<reference evidence="4 5" key="1">
    <citation type="submission" date="2018-04" db="EMBL/GenBank/DDBJ databases">
        <title>Genomic Encyclopedia of Type Strains, Phase IV (KMG-IV): sequencing the most valuable type-strain genomes for metagenomic binning, comparative biology and taxonomic classification.</title>
        <authorList>
            <person name="Goeker M."/>
        </authorList>
    </citation>
    <scope>NUCLEOTIDE SEQUENCE [LARGE SCALE GENOMIC DNA]</scope>
    <source>
        <strain evidence="4 5">DSM 14823</strain>
    </source>
</reference>
<dbReference type="EMBL" id="QEKH01000020">
    <property type="protein sequence ID" value="PVY39594.1"/>
    <property type="molecule type" value="Genomic_DNA"/>
</dbReference>
<sequence>MKEALKLTSPFSEAAARSLKAGDRVLFTGVIWTGRDAAHKRLVALLDEGKPLPVELRDQLIYFVGPCPAPPGHPIGSAGPTTSGRMDAYSPRLIADCGLRGMIGKGNRSAAVIDAMKQYGAIYFAATGGAGALIARCIRKCEIIAFPDLGPEAIHRLEVENFPLVVAIDSLGNNLYH</sequence>